<feature type="chain" id="PRO_5001857193" evidence="2">
    <location>
        <begin position="22"/>
        <end position="255"/>
    </location>
</feature>
<dbReference type="STRING" id="80852.AWOD_II_1082"/>
<feature type="signal peptide" evidence="2">
    <location>
        <begin position="1"/>
        <end position="21"/>
    </location>
</feature>
<dbReference type="PIRSF" id="PIRSF028069">
    <property type="entry name" value="UCP028069"/>
    <property type="match status" value="1"/>
</dbReference>
<keyword evidence="1" id="KW-0175">Coiled coil</keyword>
<name>A0A090I7X0_9GAMM</name>
<reference evidence="4" key="1">
    <citation type="submission" date="2014-09" db="EMBL/GenBank/DDBJ databases">
        <authorList>
            <person name="Hjerde E."/>
        </authorList>
    </citation>
    <scope>NUCLEOTIDE SEQUENCE [LARGE SCALE GENOMIC DNA]</scope>
    <source>
        <strain evidence="4">06/09/139</strain>
    </source>
</reference>
<feature type="coiled-coil region" evidence="1">
    <location>
        <begin position="45"/>
        <end position="100"/>
    </location>
</feature>
<protein>
    <submittedName>
        <fullName evidence="3">Putative exported TonB system biopolymer transport component</fullName>
    </submittedName>
</protein>
<evidence type="ECO:0000256" key="2">
    <source>
        <dbReference type="SAM" id="SignalP"/>
    </source>
</evidence>
<keyword evidence="4" id="KW-1185">Reference proteome</keyword>
<accession>A0A090I7X0</accession>
<keyword evidence="2" id="KW-0732">Signal</keyword>
<dbReference type="Pfam" id="PF11932">
    <property type="entry name" value="DUF3450"/>
    <property type="match status" value="1"/>
</dbReference>
<sequence length="255" mass="28780">MNILKTSIGIALATVITTAQASTLDQARSIENKSNTASAVSQTKIDKSSEATLAYKAEIEQLQEEVKNLAVYRDHLTGLVNSQQQEMGNLNNQIETIKETRQGVVPLMYKMLSGLTVLVEQDKPIKIAERQQRIEKLEHMMTRADVSDAEKYRRILEAYQIEMDYGSKLGIYQTQITVDNDELIDADMLHLGRVSLLARRLDASQYWSWNTYSNQWTLLDSSFNDDLAKAYSVAYKQVAPSLLTLPVSLSLKEVK</sequence>
<evidence type="ECO:0000313" key="4">
    <source>
        <dbReference type="Proteomes" id="UP000032427"/>
    </source>
</evidence>
<dbReference type="KEGG" id="awd:AWOD_II_1082"/>
<dbReference type="AlphaFoldDB" id="A0A090I7X0"/>
<dbReference type="HOGENOM" id="CLU_085088_0_0_6"/>
<gene>
    <name evidence="3" type="ORF">AWOD_II_1082</name>
</gene>
<evidence type="ECO:0000313" key="3">
    <source>
        <dbReference type="EMBL" id="CED57701.1"/>
    </source>
</evidence>
<evidence type="ECO:0000256" key="1">
    <source>
        <dbReference type="SAM" id="Coils"/>
    </source>
</evidence>
<proteinExistence type="predicted"/>
<dbReference type="PATRIC" id="fig|80852.17.peg.3884"/>
<dbReference type="EMBL" id="LN554847">
    <property type="protein sequence ID" value="CED57701.1"/>
    <property type="molecule type" value="Genomic_DNA"/>
</dbReference>
<dbReference type="InterPro" id="IPR016866">
    <property type="entry name" value="UCP028069"/>
</dbReference>
<dbReference type="Proteomes" id="UP000032427">
    <property type="component" value="Chromosome 2"/>
</dbReference>
<dbReference type="GeneID" id="28543336"/>
<dbReference type="OrthoDB" id="5880116at2"/>
<organism evidence="3 4">
    <name type="scientific">Aliivibrio wodanis</name>
    <dbReference type="NCBI Taxonomy" id="80852"/>
    <lineage>
        <taxon>Bacteria</taxon>
        <taxon>Pseudomonadati</taxon>
        <taxon>Pseudomonadota</taxon>
        <taxon>Gammaproteobacteria</taxon>
        <taxon>Vibrionales</taxon>
        <taxon>Vibrionaceae</taxon>
        <taxon>Aliivibrio</taxon>
    </lineage>
</organism>